<dbReference type="EMBL" id="CM031827">
    <property type="protein sequence ID" value="KAG6719804.1"/>
    <property type="molecule type" value="Genomic_DNA"/>
</dbReference>
<feature type="transmembrane region" description="Helical" evidence="2">
    <location>
        <begin position="176"/>
        <end position="196"/>
    </location>
</feature>
<name>A0A922FD39_CARIL</name>
<keyword evidence="2" id="KW-0472">Membrane</keyword>
<dbReference type="Proteomes" id="UP000811246">
    <property type="component" value="Chromosome 3"/>
</dbReference>
<dbReference type="PANTHER" id="PTHR46610">
    <property type="entry name" value="OS05G0181300 PROTEIN"/>
    <property type="match status" value="1"/>
</dbReference>
<gene>
    <name evidence="3" type="ORF">I3842_03G025100</name>
</gene>
<dbReference type="InterPro" id="IPR045501">
    <property type="entry name" value="DUF6490"/>
</dbReference>
<sequence>MYFFPGSIYKATINKATINSPEPNQSHCQTIRHLLPSSAAAADTQKKLLPPCKMSPNGRSKHTLPLHCNRCNTNGSDENLRLLIPQLASLNLTISCLGTMYRAYSNNDRPIVAFIIFVYFAYFWSGHCHTQLIKLPPSDNSFKKKFLQFNIWVFASAILFGFACEFGMFLSWAATLFLFGVAIAGSSFLFYVYFICDDKTSPQLSRPGEKVSDDGNKDMPPI</sequence>
<dbReference type="PANTHER" id="PTHR46610:SF20">
    <property type="entry name" value="OS05G0181300 PROTEIN"/>
    <property type="match status" value="1"/>
</dbReference>
<evidence type="ECO:0000313" key="3">
    <source>
        <dbReference type="EMBL" id="KAG6719804.1"/>
    </source>
</evidence>
<feature type="transmembrane region" description="Helical" evidence="2">
    <location>
        <begin position="149"/>
        <end position="170"/>
    </location>
</feature>
<accession>A0A922FD39</accession>
<reference evidence="3" key="1">
    <citation type="submission" date="2021-01" db="EMBL/GenBank/DDBJ databases">
        <authorList>
            <person name="Lovell J.T."/>
            <person name="Bentley N."/>
            <person name="Bhattarai G."/>
            <person name="Jenkins J.W."/>
            <person name="Sreedasyam A."/>
            <person name="Alarcon Y."/>
            <person name="Bock C."/>
            <person name="Boston L."/>
            <person name="Carlson J."/>
            <person name="Cervantes K."/>
            <person name="Clermont K."/>
            <person name="Krom N."/>
            <person name="Kubenka K."/>
            <person name="Mamidi S."/>
            <person name="Mattison C."/>
            <person name="Monteros M."/>
            <person name="Pisani C."/>
            <person name="Plott C."/>
            <person name="Rajasekar S."/>
            <person name="Rhein H.S."/>
            <person name="Rohla C."/>
            <person name="Song M."/>
            <person name="Hilaire R.S."/>
            <person name="Shu S."/>
            <person name="Wells L."/>
            <person name="Wang X."/>
            <person name="Webber J."/>
            <person name="Heerema R.J."/>
            <person name="Klein P."/>
            <person name="Conner P."/>
            <person name="Grauke L."/>
            <person name="Grimwood J."/>
            <person name="Schmutz J."/>
            <person name="Randall J.J."/>
        </authorList>
    </citation>
    <scope>NUCLEOTIDE SEQUENCE</scope>
    <source>
        <tissue evidence="3">Leaf</tissue>
    </source>
</reference>
<comment type="caution">
    <text evidence="3">The sequence shown here is derived from an EMBL/GenBank/DDBJ whole genome shotgun (WGS) entry which is preliminary data.</text>
</comment>
<keyword evidence="2" id="KW-1133">Transmembrane helix</keyword>
<evidence type="ECO:0000256" key="2">
    <source>
        <dbReference type="SAM" id="Phobius"/>
    </source>
</evidence>
<feature type="transmembrane region" description="Helical" evidence="2">
    <location>
        <begin position="110"/>
        <end position="128"/>
    </location>
</feature>
<evidence type="ECO:0000256" key="1">
    <source>
        <dbReference type="SAM" id="MobiDB-lite"/>
    </source>
</evidence>
<evidence type="ECO:0000313" key="4">
    <source>
        <dbReference type="Proteomes" id="UP000811246"/>
    </source>
</evidence>
<feature type="region of interest" description="Disordered" evidence="1">
    <location>
        <begin position="202"/>
        <end position="222"/>
    </location>
</feature>
<dbReference type="AlphaFoldDB" id="A0A922FD39"/>
<feature type="compositionally biased region" description="Basic and acidic residues" evidence="1">
    <location>
        <begin position="207"/>
        <end position="222"/>
    </location>
</feature>
<protein>
    <submittedName>
        <fullName evidence="3">Uncharacterized protein</fullName>
    </submittedName>
</protein>
<organism evidence="3 4">
    <name type="scientific">Carya illinoinensis</name>
    <name type="common">Pecan</name>
    <dbReference type="NCBI Taxonomy" id="32201"/>
    <lineage>
        <taxon>Eukaryota</taxon>
        <taxon>Viridiplantae</taxon>
        <taxon>Streptophyta</taxon>
        <taxon>Embryophyta</taxon>
        <taxon>Tracheophyta</taxon>
        <taxon>Spermatophyta</taxon>
        <taxon>Magnoliopsida</taxon>
        <taxon>eudicotyledons</taxon>
        <taxon>Gunneridae</taxon>
        <taxon>Pentapetalae</taxon>
        <taxon>rosids</taxon>
        <taxon>fabids</taxon>
        <taxon>Fagales</taxon>
        <taxon>Juglandaceae</taxon>
        <taxon>Carya</taxon>
    </lineage>
</organism>
<proteinExistence type="predicted"/>
<keyword evidence="2" id="KW-0812">Transmembrane</keyword>